<gene>
    <name evidence="3" type="ORF">C2E21_2067</name>
</gene>
<feature type="region of interest" description="Disordered" evidence="1">
    <location>
        <begin position="189"/>
        <end position="226"/>
    </location>
</feature>
<dbReference type="SUPFAM" id="SSF57959">
    <property type="entry name" value="Leucine zipper domain"/>
    <property type="match status" value="1"/>
</dbReference>
<evidence type="ECO:0000313" key="4">
    <source>
        <dbReference type="Proteomes" id="UP000239899"/>
    </source>
</evidence>
<dbReference type="CDD" id="cd14686">
    <property type="entry name" value="bZIP"/>
    <property type="match status" value="1"/>
</dbReference>
<feature type="compositionally biased region" description="Polar residues" evidence="1">
    <location>
        <begin position="208"/>
        <end position="217"/>
    </location>
</feature>
<feature type="compositionally biased region" description="Low complexity" evidence="1">
    <location>
        <begin position="572"/>
        <end position="582"/>
    </location>
</feature>
<dbReference type="EMBL" id="LHPG02000004">
    <property type="protein sequence ID" value="PRW58753.1"/>
    <property type="molecule type" value="Genomic_DNA"/>
</dbReference>
<feature type="region of interest" description="Disordered" evidence="1">
    <location>
        <begin position="284"/>
        <end position="310"/>
    </location>
</feature>
<proteinExistence type="predicted"/>
<comment type="caution">
    <text evidence="3">The sequence shown here is derived from an EMBL/GenBank/DDBJ whole genome shotgun (WGS) entry which is preliminary data.</text>
</comment>
<dbReference type="SMART" id="SM00338">
    <property type="entry name" value="BRLZ"/>
    <property type="match status" value="1"/>
</dbReference>
<evidence type="ECO:0000313" key="3">
    <source>
        <dbReference type="EMBL" id="PRW58753.1"/>
    </source>
</evidence>
<keyword evidence="4" id="KW-1185">Reference proteome</keyword>
<organism evidence="3 4">
    <name type="scientific">Chlorella sorokiniana</name>
    <name type="common">Freshwater green alga</name>
    <dbReference type="NCBI Taxonomy" id="3076"/>
    <lineage>
        <taxon>Eukaryota</taxon>
        <taxon>Viridiplantae</taxon>
        <taxon>Chlorophyta</taxon>
        <taxon>core chlorophytes</taxon>
        <taxon>Trebouxiophyceae</taxon>
        <taxon>Chlorellales</taxon>
        <taxon>Chlorellaceae</taxon>
        <taxon>Chlorella clade</taxon>
        <taxon>Chlorella</taxon>
    </lineage>
</organism>
<dbReference type="GO" id="GO:0003700">
    <property type="term" value="F:DNA-binding transcription factor activity"/>
    <property type="evidence" value="ECO:0007669"/>
    <property type="project" value="InterPro"/>
</dbReference>
<accession>A0A2P6TXG4</accession>
<dbReference type="OrthoDB" id="510453at2759"/>
<feature type="compositionally biased region" description="Polar residues" evidence="1">
    <location>
        <begin position="288"/>
        <end position="301"/>
    </location>
</feature>
<dbReference type="AlphaFoldDB" id="A0A2P6TXG4"/>
<dbReference type="InterPro" id="IPR046347">
    <property type="entry name" value="bZIP_sf"/>
</dbReference>
<evidence type="ECO:0000256" key="1">
    <source>
        <dbReference type="SAM" id="MobiDB-lite"/>
    </source>
</evidence>
<evidence type="ECO:0000259" key="2">
    <source>
        <dbReference type="PROSITE" id="PS00036"/>
    </source>
</evidence>
<dbReference type="PROSITE" id="PS00036">
    <property type="entry name" value="BZIP_BASIC"/>
    <property type="match status" value="1"/>
</dbReference>
<feature type="domain" description="BZIP" evidence="2">
    <location>
        <begin position="209"/>
        <end position="224"/>
    </location>
</feature>
<dbReference type="InterPro" id="IPR004827">
    <property type="entry name" value="bZIP"/>
</dbReference>
<name>A0A2P6TXG4_CHLSO</name>
<feature type="region of interest" description="Disordered" evidence="1">
    <location>
        <begin position="568"/>
        <end position="593"/>
    </location>
</feature>
<sequence>MGSFLPDGGPLADLFGGPDDEMDEMIPVDMFFHNYVEELSRGKRSLEPDDGAAGVAPKAAKLGAAQSVGGLVLQPGVAGGMQPQFVPTAAPPLPAAGMLLPNGAPLLNGGAPAPSLPMVQPGGGLGMLPGGFAGAAPMPAAAVAAPPFGLGGLSGAPLGMPGLDMPLDPTGVGGFGTASVSLSAGLGRGGDEALSGEGGGGKGRNKTAKQQEANKIAQQRYRERKKAKFHEMEDQIATLSKQLQALQALQSRNQILEGMNDELQSQLLRQEKEVERLKHALDAAAERSLSQPHSPASSGQEGDTAAAAAAWQPECGQGGPCAPCEPTPQDLAGIDFKKSIDEQIAKIRAFLQQHGLTEGAGAAKLLGPELAAELSQLVGRGCQLCQAALRTDGVKVVELISRDPASFSKIGSADDSARWQHCLDAMALTGEQQEQLLLNRRAHLQRMRGIYQERHNLNMQAMSLMLPHSSRNPAEDNTVEGRLASMSSAGYLPVAKSSAELGDVLDRIKDNLRREQRAVMDLNCQTVTRILTPLQAAFYMLRAYPVHCDALALSNTLAKRLGREDVSGDGGAAAAAAPAAAPEISTGGCRQQG</sequence>
<protein>
    <recommendedName>
        <fullName evidence="2">BZIP domain-containing protein</fullName>
    </recommendedName>
</protein>
<dbReference type="Proteomes" id="UP000239899">
    <property type="component" value="Unassembled WGS sequence"/>
</dbReference>
<reference evidence="3 4" key="1">
    <citation type="journal article" date="2018" name="Plant J.">
        <title>Genome sequences of Chlorella sorokiniana UTEX 1602 and Micractinium conductrix SAG 241.80: implications to maltose excretion by a green alga.</title>
        <authorList>
            <person name="Arriola M.B."/>
            <person name="Velmurugan N."/>
            <person name="Zhang Y."/>
            <person name="Plunkett M.H."/>
            <person name="Hondzo H."/>
            <person name="Barney B.M."/>
        </authorList>
    </citation>
    <scope>NUCLEOTIDE SEQUENCE [LARGE SCALE GENOMIC DNA]</scope>
    <source>
        <strain evidence="4">UTEX 1602</strain>
    </source>
</reference>
<dbReference type="Gene3D" id="1.20.5.170">
    <property type="match status" value="1"/>
</dbReference>